<gene>
    <name evidence="4" type="ORF">C8A04DRAFT_13719</name>
</gene>
<comment type="caution">
    <text evidence="4">The sequence shown here is derived from an EMBL/GenBank/DDBJ whole genome shotgun (WGS) entry which is preliminary data.</text>
</comment>
<reference evidence="4" key="1">
    <citation type="journal article" date="2023" name="Mol. Phylogenet. Evol.">
        <title>Genome-scale phylogeny and comparative genomics of the fungal order Sordariales.</title>
        <authorList>
            <person name="Hensen N."/>
            <person name="Bonometti L."/>
            <person name="Westerberg I."/>
            <person name="Brannstrom I.O."/>
            <person name="Guillou S."/>
            <person name="Cros-Aarteil S."/>
            <person name="Calhoun S."/>
            <person name="Haridas S."/>
            <person name="Kuo A."/>
            <person name="Mondo S."/>
            <person name="Pangilinan J."/>
            <person name="Riley R."/>
            <person name="LaButti K."/>
            <person name="Andreopoulos B."/>
            <person name="Lipzen A."/>
            <person name="Chen C."/>
            <person name="Yan M."/>
            <person name="Daum C."/>
            <person name="Ng V."/>
            <person name="Clum A."/>
            <person name="Steindorff A."/>
            <person name="Ohm R.A."/>
            <person name="Martin F."/>
            <person name="Silar P."/>
            <person name="Natvig D.O."/>
            <person name="Lalanne C."/>
            <person name="Gautier V."/>
            <person name="Ament-Velasquez S.L."/>
            <person name="Kruys A."/>
            <person name="Hutchinson M.I."/>
            <person name="Powell A.J."/>
            <person name="Barry K."/>
            <person name="Miller A.N."/>
            <person name="Grigoriev I.V."/>
            <person name="Debuchy R."/>
            <person name="Gladieux P."/>
            <person name="Hiltunen Thoren M."/>
            <person name="Johannesson H."/>
        </authorList>
    </citation>
    <scope>NUCLEOTIDE SEQUENCE</scope>
    <source>
        <strain evidence="4">CBS 141.50</strain>
    </source>
</reference>
<feature type="compositionally biased region" description="Low complexity" evidence="2">
    <location>
        <begin position="43"/>
        <end position="54"/>
    </location>
</feature>
<feature type="region of interest" description="Disordered" evidence="2">
    <location>
        <begin position="634"/>
        <end position="657"/>
    </location>
</feature>
<dbReference type="Proteomes" id="UP001302676">
    <property type="component" value="Unassembled WGS sequence"/>
</dbReference>
<keyword evidence="5" id="KW-1185">Reference proteome</keyword>
<evidence type="ECO:0000256" key="2">
    <source>
        <dbReference type="SAM" id="MobiDB-lite"/>
    </source>
</evidence>
<name>A0AAN6ZLN9_9PEZI</name>
<dbReference type="InterPro" id="IPR052243">
    <property type="entry name" value="Mito_inner_membrane_organizer"/>
</dbReference>
<dbReference type="AlphaFoldDB" id="A0AAN6ZLN9"/>
<accession>A0AAN6ZLN9</accession>
<evidence type="ECO:0000256" key="1">
    <source>
        <dbReference type="ARBA" id="ARBA00023186"/>
    </source>
</evidence>
<feature type="compositionally biased region" description="Low complexity" evidence="2">
    <location>
        <begin position="637"/>
        <end position="648"/>
    </location>
</feature>
<dbReference type="PANTHER" id="PTHR44157">
    <property type="entry name" value="DNAJ HOMOLOG SUBFAMILY C MEMBER 11"/>
    <property type="match status" value="1"/>
</dbReference>
<dbReference type="Pfam" id="PF11875">
    <property type="entry name" value="DnaJ-like_C11_C"/>
    <property type="match status" value="1"/>
</dbReference>
<dbReference type="PANTHER" id="PTHR44157:SF1">
    <property type="entry name" value="DNAJ HOMOLOG SUBFAMILY C MEMBER 11"/>
    <property type="match status" value="1"/>
</dbReference>
<dbReference type="InterPro" id="IPR024586">
    <property type="entry name" value="DnaJ-like_C11_C"/>
</dbReference>
<keyword evidence="1" id="KW-0143">Chaperone</keyword>
<feature type="domain" description="DnaJ-like protein C11 C-terminal" evidence="3">
    <location>
        <begin position="664"/>
        <end position="784"/>
    </location>
</feature>
<protein>
    <recommendedName>
        <fullName evidence="3">DnaJ-like protein C11 C-terminal domain-containing protein</fullName>
    </recommendedName>
</protein>
<dbReference type="GO" id="GO:0005739">
    <property type="term" value="C:mitochondrion"/>
    <property type="evidence" value="ECO:0007669"/>
    <property type="project" value="GOC"/>
</dbReference>
<dbReference type="GeneID" id="87814442"/>
<evidence type="ECO:0000259" key="3">
    <source>
        <dbReference type="Pfam" id="PF11875"/>
    </source>
</evidence>
<reference evidence="4" key="2">
    <citation type="submission" date="2023-05" db="EMBL/GenBank/DDBJ databases">
        <authorList>
            <consortium name="Lawrence Berkeley National Laboratory"/>
            <person name="Steindorff A."/>
            <person name="Hensen N."/>
            <person name="Bonometti L."/>
            <person name="Westerberg I."/>
            <person name="Brannstrom I.O."/>
            <person name="Guillou S."/>
            <person name="Cros-Aarteil S."/>
            <person name="Calhoun S."/>
            <person name="Haridas S."/>
            <person name="Kuo A."/>
            <person name="Mondo S."/>
            <person name="Pangilinan J."/>
            <person name="Riley R."/>
            <person name="Labutti K."/>
            <person name="Andreopoulos B."/>
            <person name="Lipzen A."/>
            <person name="Chen C."/>
            <person name="Yanf M."/>
            <person name="Daum C."/>
            <person name="Ng V."/>
            <person name="Clum A."/>
            <person name="Ohm R."/>
            <person name="Martin F."/>
            <person name="Silar P."/>
            <person name="Natvig D."/>
            <person name="Lalanne C."/>
            <person name="Gautier V."/>
            <person name="Ament-Velasquez S.L."/>
            <person name="Kruys A."/>
            <person name="Hutchinson M.I."/>
            <person name="Powell A.J."/>
            <person name="Barry K."/>
            <person name="Miller A.N."/>
            <person name="Grigoriev I.V."/>
            <person name="Debuchy R."/>
            <person name="Gladieux P."/>
            <person name="Thoren M.H."/>
            <person name="Johannesson H."/>
        </authorList>
    </citation>
    <scope>NUCLEOTIDE SEQUENCE</scope>
    <source>
        <strain evidence="4">CBS 141.50</strain>
    </source>
</reference>
<feature type="region of interest" description="Disordered" evidence="2">
    <location>
        <begin position="1"/>
        <end position="61"/>
    </location>
</feature>
<dbReference type="GO" id="GO:0042407">
    <property type="term" value="P:cristae formation"/>
    <property type="evidence" value="ECO:0007669"/>
    <property type="project" value="TreeGrafter"/>
</dbReference>
<proteinExistence type="predicted"/>
<sequence length="784" mass="86299">MGSKSKDKSSSSSSSSRRSKRSGGGGGDDTASIRSRASHRSSRPSQPQLRAPSPTSTIGSRYSLREQFAMTRSEFEFGFDDASVIEPAESIAETIVRDDDSEGTVMDESHHPHDFSASIVVPRDYYELLCLPKGADLSEDELREAAYRFLQIVAINKQPSHLRSTAAFYLGMAHSAVETLREPTRRLGYDLSEVVDDDSDSEEAIRRKALQDPADGESYESRLHEQYLLLTNRESRTATDLSFRVDASPLIASGSDPVSQDHQPNSSLTTPTLTITGSAYGLLDEPFQIAPLFLGRYQPPSPSTHGRRRIDQLLASRFVPLLSLNLRQELSFKETAEFSPGQDLVVEQEIALLPQPSATTRVGYSLDLENGDPPLNVEVSVRKLFTSRASLIPSLGLAAHQRIGHGIAFFVADVGDWGPRTPKDGLTPVADVFRNPATIEVGYAFGRDDLGMQFGQAFTKPAERGLASLDYDLDERKPGSWTVSTGFTLGVAAAYLRYGLDILPTLTPATLTPTPRPQRRAALRGEAELAATTYHGLSLSLRALKPLGRFSKAGLEVSFSPSNTHLAFYWSRLGQRISLPFLVAPALGSAATTAVLSARVLFYTAILPFTALAGWEMYQHRRRINATTMAQKRRAAQQKQQQQQQQQKRSNKEKDREALALANQEKRLQASIARRRAEADELTVVLATGVEPRQIAERKRGGLVILSAKYGAPGDQEVADVTVAIAALVDDRSRLYIPAGLRKSRLPGFWDPSPGRKKVLRVRYLWQGREGEVEVSGREELRLP</sequence>
<evidence type="ECO:0000313" key="5">
    <source>
        <dbReference type="Proteomes" id="UP001302676"/>
    </source>
</evidence>
<organism evidence="4 5">
    <name type="scientific">Dichotomopilus funicola</name>
    <dbReference type="NCBI Taxonomy" id="1934379"/>
    <lineage>
        <taxon>Eukaryota</taxon>
        <taxon>Fungi</taxon>
        <taxon>Dikarya</taxon>
        <taxon>Ascomycota</taxon>
        <taxon>Pezizomycotina</taxon>
        <taxon>Sordariomycetes</taxon>
        <taxon>Sordariomycetidae</taxon>
        <taxon>Sordariales</taxon>
        <taxon>Chaetomiaceae</taxon>
        <taxon>Dichotomopilus</taxon>
    </lineage>
</organism>
<evidence type="ECO:0000313" key="4">
    <source>
        <dbReference type="EMBL" id="KAK4141861.1"/>
    </source>
</evidence>
<dbReference type="RefSeq" id="XP_062635232.1">
    <property type="nucleotide sequence ID" value="XM_062777829.1"/>
</dbReference>
<dbReference type="EMBL" id="MU853605">
    <property type="protein sequence ID" value="KAK4141861.1"/>
    <property type="molecule type" value="Genomic_DNA"/>
</dbReference>